<keyword evidence="1" id="KW-0436">Ligase</keyword>
<accession>A0A0W0FUJ1</accession>
<comment type="caution">
    <text evidence="1">The sequence shown here is derived from an EMBL/GenBank/DDBJ whole genome shotgun (WGS) entry which is preliminary data.</text>
</comment>
<evidence type="ECO:0000313" key="2">
    <source>
        <dbReference type="Proteomes" id="UP000054988"/>
    </source>
</evidence>
<protein>
    <submittedName>
        <fullName evidence="1">Putative CDC60-leucine-tRNA ligase, cytosolic</fullName>
    </submittedName>
</protein>
<evidence type="ECO:0000313" key="1">
    <source>
        <dbReference type="EMBL" id="KTB39942.1"/>
    </source>
</evidence>
<sequence length="36" mass="4505">MSWIRTRVLAQRILPHSSSHLWQHLCQDCWPQFWAW</sequence>
<proteinExistence type="predicted"/>
<dbReference type="AlphaFoldDB" id="A0A0W0FUJ1"/>
<dbReference type="EMBL" id="LATX01001623">
    <property type="protein sequence ID" value="KTB39942.1"/>
    <property type="molecule type" value="Genomic_DNA"/>
</dbReference>
<dbReference type="GO" id="GO:0016874">
    <property type="term" value="F:ligase activity"/>
    <property type="evidence" value="ECO:0007669"/>
    <property type="project" value="UniProtKB-KW"/>
</dbReference>
<dbReference type="Proteomes" id="UP000054988">
    <property type="component" value="Unassembled WGS sequence"/>
</dbReference>
<organism evidence="1 2">
    <name type="scientific">Moniliophthora roreri</name>
    <name type="common">Frosty pod rot fungus</name>
    <name type="synonym">Monilia roreri</name>
    <dbReference type="NCBI Taxonomy" id="221103"/>
    <lineage>
        <taxon>Eukaryota</taxon>
        <taxon>Fungi</taxon>
        <taxon>Dikarya</taxon>
        <taxon>Basidiomycota</taxon>
        <taxon>Agaricomycotina</taxon>
        <taxon>Agaricomycetes</taxon>
        <taxon>Agaricomycetidae</taxon>
        <taxon>Agaricales</taxon>
        <taxon>Marasmiineae</taxon>
        <taxon>Marasmiaceae</taxon>
        <taxon>Moniliophthora</taxon>
    </lineage>
</organism>
<reference evidence="1 2" key="1">
    <citation type="submission" date="2015-12" db="EMBL/GenBank/DDBJ databases">
        <title>Draft genome sequence of Moniliophthora roreri, the causal agent of frosty pod rot of cacao.</title>
        <authorList>
            <person name="Aime M.C."/>
            <person name="Diaz-Valderrama J.R."/>
            <person name="Kijpornyongpan T."/>
            <person name="Phillips-Mora W."/>
        </authorList>
    </citation>
    <scope>NUCLEOTIDE SEQUENCE [LARGE SCALE GENOMIC DNA]</scope>
    <source>
        <strain evidence="1 2">MCA 2952</strain>
    </source>
</reference>
<gene>
    <name evidence="1" type="ORF">WG66_7476</name>
</gene>
<name>A0A0W0FUJ1_MONRR</name>